<accession>A0A0W0R2A7</accession>
<dbReference type="Proteomes" id="UP000054859">
    <property type="component" value="Unassembled WGS sequence"/>
</dbReference>
<evidence type="ECO:0000313" key="2">
    <source>
        <dbReference type="EMBL" id="KTC65233.1"/>
    </source>
</evidence>
<evidence type="ECO:0000313" key="3">
    <source>
        <dbReference type="Proteomes" id="UP000054859"/>
    </source>
</evidence>
<proteinExistence type="predicted"/>
<organism evidence="2 3">
    <name type="scientific">Legionella adelaidensis</name>
    <dbReference type="NCBI Taxonomy" id="45056"/>
    <lineage>
        <taxon>Bacteria</taxon>
        <taxon>Pseudomonadati</taxon>
        <taxon>Pseudomonadota</taxon>
        <taxon>Gammaproteobacteria</taxon>
        <taxon>Legionellales</taxon>
        <taxon>Legionellaceae</taxon>
        <taxon>Legionella</taxon>
    </lineage>
</organism>
<sequence>MPQNLTAQEAQQILTQFYPTETSNIHGRLYASRVSALMPNLVDFFKANIAMVPEELRDELNKLTPEDLINWQRVAMLRASGRFNKADGSFQDFDSGSKFADQSERYCKQYLQEKGVPNADGLAHAIYEADKMKPNEKKSLLGWVLQHATTLETLRDRKNKNINIKMLPAWEQAKSSPELTQRLTTLAVSHYGLIARHQGFACVALQDASGQKIYPPQIDDARTSPKLAAGKQHIKEVGESPSCYTMVSDNVNQYYNHPEVKSRHMDLGAPPTTPVQGATISPAPPRNQSTTSSFSTGGTAPIKGGLIPFQVDFEKQGAPLSTRAQAITILDEVARLHAMGAKKVGITYSANQAQSENILQVYNQGGWKTGTTGSNQAAVIEEIEKLLTERKYMHLQDVYRTVPITTMKYADPEAVQQSLQQATQFIEDGGVLLGWRNQLTPKDQLAIGGGVAKSVQPLAQKQMIADWVQTHLQQAHLTATHSTAPTPIAQSAQSVPVEAKSEKSILANVIKDYDAQFKIPNTENYKPGYAKPEIIPSPASSQSVKLNFPNKEKATNFFIEQAEKGGTFELKVNGIVVAIAKDKKLFDTTGNELKRDEPLPQPKPHDTMREQIHDLRESATKQPASLPAESDDRSRTLH</sequence>
<dbReference type="PATRIC" id="fig|45056.6.peg.1462"/>
<comment type="caution">
    <text evidence="2">The sequence shown here is derived from an EMBL/GenBank/DDBJ whole genome shotgun (WGS) entry which is preliminary data.</text>
</comment>
<gene>
    <name evidence="2" type="ORF">Lade_1416</name>
</gene>
<dbReference type="RefSeq" id="WP_065310957.1">
    <property type="nucleotide sequence ID" value="NZ_CAAAHS010000012.1"/>
</dbReference>
<dbReference type="STRING" id="45056.Lade_1416"/>
<evidence type="ECO:0000256" key="1">
    <source>
        <dbReference type="SAM" id="MobiDB-lite"/>
    </source>
</evidence>
<reference evidence="2 3" key="1">
    <citation type="submission" date="2015-11" db="EMBL/GenBank/DDBJ databases">
        <title>Identification of large and diverse effector repertoires of 38 Legionella species.</title>
        <authorList>
            <person name="Burstein D."/>
            <person name="Amaro F."/>
            <person name="Zusman T."/>
            <person name="Lifshitz Z."/>
            <person name="Cohen O."/>
            <person name="Gilbert J.A."/>
            <person name="Pupko T."/>
            <person name="Shuman H.A."/>
            <person name="Segal G."/>
        </authorList>
    </citation>
    <scope>NUCLEOTIDE SEQUENCE [LARGE SCALE GENOMIC DNA]</scope>
    <source>
        <strain evidence="2 3">1762-AUS-E</strain>
    </source>
</reference>
<keyword evidence="3" id="KW-1185">Reference proteome</keyword>
<feature type="region of interest" description="Disordered" evidence="1">
    <location>
        <begin position="590"/>
        <end position="638"/>
    </location>
</feature>
<feature type="region of interest" description="Disordered" evidence="1">
    <location>
        <begin position="276"/>
        <end position="297"/>
    </location>
</feature>
<protein>
    <recommendedName>
        <fullName evidence="4">Dot/Icm secretion system substrate</fullName>
    </recommendedName>
</protein>
<name>A0A0W0R2A7_9GAMM</name>
<dbReference type="EMBL" id="LNKA01000005">
    <property type="protein sequence ID" value="KTC65233.1"/>
    <property type="molecule type" value="Genomic_DNA"/>
</dbReference>
<dbReference type="AlphaFoldDB" id="A0A0W0R2A7"/>
<feature type="compositionally biased region" description="Basic and acidic residues" evidence="1">
    <location>
        <begin position="590"/>
        <end position="619"/>
    </location>
</feature>
<evidence type="ECO:0008006" key="4">
    <source>
        <dbReference type="Google" id="ProtNLM"/>
    </source>
</evidence>